<dbReference type="RefSeq" id="WP_186949454.1">
    <property type="nucleotide sequence ID" value="NZ_JACOPL010000001.1"/>
</dbReference>
<evidence type="ECO:0000313" key="3">
    <source>
        <dbReference type="EMBL" id="MBC5724159.1"/>
    </source>
</evidence>
<comment type="caution">
    <text evidence="3">The sequence shown here is derived from an EMBL/GenBank/DDBJ whole genome shotgun (WGS) entry which is preliminary data.</text>
</comment>
<keyword evidence="1" id="KW-1133">Transmembrane helix</keyword>
<dbReference type="EMBL" id="JACOPL010000001">
    <property type="protein sequence ID" value="MBC5724159.1"/>
    <property type="molecule type" value="Genomic_DNA"/>
</dbReference>
<sequence>MELHYDITKQDYIDFNLNYYTNNAVVQRSILTTRIASAVIVALGGTALMYWLKVLSVVSVVGYLALAAVCFFGTPWYMKRKVVKNVERILQRANNKQLCGPKTLTLRENEFELAGENEDTTYQYEAVQRTASDAAHYYIFVDEFSAVIVPFSAFTDEGQKRDFYERITAHITDEALKC</sequence>
<organism evidence="3 4">
    <name type="scientific">Agathobaculum faecis</name>
    <dbReference type="NCBI Taxonomy" id="2763013"/>
    <lineage>
        <taxon>Bacteria</taxon>
        <taxon>Bacillati</taxon>
        <taxon>Bacillota</taxon>
        <taxon>Clostridia</taxon>
        <taxon>Eubacteriales</taxon>
        <taxon>Butyricicoccaceae</taxon>
        <taxon>Agathobaculum</taxon>
    </lineage>
</organism>
<evidence type="ECO:0000259" key="2">
    <source>
        <dbReference type="Pfam" id="PF14317"/>
    </source>
</evidence>
<feature type="domain" description="YcxB-like C-terminal" evidence="2">
    <location>
        <begin position="108"/>
        <end position="163"/>
    </location>
</feature>
<evidence type="ECO:0000313" key="4">
    <source>
        <dbReference type="Proteomes" id="UP000606499"/>
    </source>
</evidence>
<evidence type="ECO:0000256" key="1">
    <source>
        <dbReference type="SAM" id="Phobius"/>
    </source>
</evidence>
<reference evidence="3" key="1">
    <citation type="submission" date="2020-08" db="EMBL/GenBank/DDBJ databases">
        <title>Genome public.</title>
        <authorList>
            <person name="Liu C."/>
            <person name="Sun Q."/>
        </authorList>
    </citation>
    <scope>NUCLEOTIDE SEQUENCE</scope>
    <source>
        <strain evidence="3">NSJ-28</strain>
    </source>
</reference>
<keyword evidence="1" id="KW-0472">Membrane</keyword>
<dbReference type="Proteomes" id="UP000606499">
    <property type="component" value="Unassembled WGS sequence"/>
</dbReference>
<accession>A0A923LUC9</accession>
<dbReference type="InterPro" id="IPR025588">
    <property type="entry name" value="YcxB-like_C"/>
</dbReference>
<feature type="transmembrane region" description="Helical" evidence="1">
    <location>
        <begin position="58"/>
        <end position="78"/>
    </location>
</feature>
<keyword evidence="1" id="KW-0812">Transmembrane</keyword>
<protein>
    <submittedName>
        <fullName evidence="3">YcxB family protein</fullName>
    </submittedName>
</protein>
<feature type="transmembrane region" description="Helical" evidence="1">
    <location>
        <begin position="35"/>
        <end position="52"/>
    </location>
</feature>
<dbReference type="Pfam" id="PF14317">
    <property type="entry name" value="YcxB"/>
    <property type="match status" value="1"/>
</dbReference>
<name>A0A923LUC9_9FIRM</name>
<proteinExistence type="predicted"/>
<gene>
    <name evidence="3" type="ORF">H8S45_01540</name>
</gene>
<keyword evidence="4" id="KW-1185">Reference proteome</keyword>
<dbReference type="AlphaFoldDB" id="A0A923LUC9"/>